<proteinExistence type="predicted"/>
<keyword evidence="2" id="KW-1185">Reference proteome</keyword>
<reference evidence="2" key="1">
    <citation type="journal article" date="2015" name="Nat. Plants">
        <title>Genome expansion of Arabis alpina linked with retrotransposition and reduced symmetric DNA methylation.</title>
        <authorList>
            <person name="Willing E.M."/>
            <person name="Rawat V."/>
            <person name="Mandakova T."/>
            <person name="Maumus F."/>
            <person name="James G.V."/>
            <person name="Nordstroem K.J."/>
            <person name="Becker C."/>
            <person name="Warthmann N."/>
            <person name="Chica C."/>
            <person name="Szarzynska B."/>
            <person name="Zytnicki M."/>
            <person name="Albani M.C."/>
            <person name="Kiefer C."/>
            <person name="Bergonzi S."/>
            <person name="Castaings L."/>
            <person name="Mateos J.L."/>
            <person name="Berns M.C."/>
            <person name="Bujdoso N."/>
            <person name="Piofczyk T."/>
            <person name="de Lorenzo L."/>
            <person name="Barrero-Sicilia C."/>
            <person name="Mateos I."/>
            <person name="Piednoel M."/>
            <person name="Hagmann J."/>
            <person name="Chen-Min-Tao R."/>
            <person name="Iglesias-Fernandez R."/>
            <person name="Schuster S.C."/>
            <person name="Alonso-Blanco C."/>
            <person name="Roudier F."/>
            <person name="Carbonero P."/>
            <person name="Paz-Ares J."/>
            <person name="Davis S.J."/>
            <person name="Pecinka A."/>
            <person name="Quesneville H."/>
            <person name="Colot V."/>
            <person name="Lysak M.A."/>
            <person name="Weigel D."/>
            <person name="Coupland G."/>
            <person name="Schneeberger K."/>
        </authorList>
    </citation>
    <scope>NUCLEOTIDE SEQUENCE [LARGE SCALE GENOMIC DNA]</scope>
    <source>
        <strain evidence="2">cv. Pajares</strain>
    </source>
</reference>
<organism evidence="1 2">
    <name type="scientific">Arabis alpina</name>
    <name type="common">Alpine rock-cress</name>
    <dbReference type="NCBI Taxonomy" id="50452"/>
    <lineage>
        <taxon>Eukaryota</taxon>
        <taxon>Viridiplantae</taxon>
        <taxon>Streptophyta</taxon>
        <taxon>Embryophyta</taxon>
        <taxon>Tracheophyta</taxon>
        <taxon>Spermatophyta</taxon>
        <taxon>Magnoliopsida</taxon>
        <taxon>eudicotyledons</taxon>
        <taxon>Gunneridae</taxon>
        <taxon>Pentapetalae</taxon>
        <taxon>rosids</taxon>
        <taxon>malvids</taxon>
        <taxon>Brassicales</taxon>
        <taxon>Brassicaceae</taxon>
        <taxon>Arabideae</taxon>
        <taxon>Arabis</taxon>
    </lineage>
</organism>
<gene>
    <name evidence="1" type="ORF">AALP_AAs44594U000100</name>
</gene>
<sequence>MSGVRCFDRNSLEFSAKKALNIQEQENMLISTKKESTYA</sequence>
<dbReference type="Proteomes" id="UP000029120">
    <property type="component" value="Unassembled WGS sequence"/>
</dbReference>
<dbReference type="AlphaFoldDB" id="A0A087G368"/>
<protein>
    <submittedName>
        <fullName evidence="1">Uncharacterized protein</fullName>
    </submittedName>
</protein>
<evidence type="ECO:0000313" key="1">
    <source>
        <dbReference type="EMBL" id="KFK24320.1"/>
    </source>
</evidence>
<dbReference type="Gramene" id="KFK24320">
    <property type="protein sequence ID" value="KFK24320"/>
    <property type="gene ID" value="AALP_AAs44594U000100"/>
</dbReference>
<dbReference type="EMBL" id="KL970000">
    <property type="protein sequence ID" value="KFK24320.1"/>
    <property type="molecule type" value="Genomic_DNA"/>
</dbReference>
<evidence type="ECO:0000313" key="2">
    <source>
        <dbReference type="Proteomes" id="UP000029120"/>
    </source>
</evidence>
<name>A0A087G368_ARAAL</name>
<accession>A0A087G368</accession>